<gene>
    <name evidence="3" type="ORF">OMM_13684</name>
</gene>
<reference evidence="4" key="1">
    <citation type="submission" date="2012-11" db="EMBL/GenBank/DDBJ databases">
        <authorList>
            <person name="Lucero-Rivera Y.E."/>
            <person name="Tovar-Ramirez D."/>
        </authorList>
    </citation>
    <scope>NUCLEOTIDE SEQUENCE [LARGE SCALE GENOMIC DNA]</scope>
    <source>
        <strain evidence="4">Araruama</strain>
    </source>
</reference>
<evidence type="ECO:0000313" key="3">
    <source>
        <dbReference type="EMBL" id="ETR65809.1"/>
    </source>
</evidence>
<comment type="caution">
    <text evidence="3">The sequence shown here is derived from an EMBL/GenBank/DDBJ whole genome shotgun (WGS) entry which is preliminary data.</text>
</comment>
<feature type="region of interest" description="Disordered" evidence="1">
    <location>
        <begin position="46"/>
        <end position="67"/>
    </location>
</feature>
<protein>
    <recommendedName>
        <fullName evidence="5">Lipoprotein</fullName>
    </recommendedName>
</protein>
<keyword evidence="2" id="KW-0472">Membrane</keyword>
<organism evidence="3 4">
    <name type="scientific">Candidatus Magnetoglobus multicellularis str. Araruama</name>
    <dbReference type="NCBI Taxonomy" id="890399"/>
    <lineage>
        <taxon>Bacteria</taxon>
        <taxon>Pseudomonadati</taxon>
        <taxon>Thermodesulfobacteriota</taxon>
        <taxon>Desulfobacteria</taxon>
        <taxon>Desulfobacterales</taxon>
        <taxon>Desulfobacteraceae</taxon>
        <taxon>Candidatus Magnetoglobus</taxon>
    </lineage>
</organism>
<evidence type="ECO:0000256" key="1">
    <source>
        <dbReference type="SAM" id="MobiDB-lite"/>
    </source>
</evidence>
<dbReference type="EMBL" id="ATBP01002483">
    <property type="protein sequence ID" value="ETR65809.1"/>
    <property type="molecule type" value="Genomic_DNA"/>
</dbReference>
<feature type="non-terminal residue" evidence="3">
    <location>
        <position position="106"/>
    </location>
</feature>
<dbReference type="Proteomes" id="UP000189670">
    <property type="component" value="Unassembled WGS sequence"/>
</dbReference>
<dbReference type="AlphaFoldDB" id="A0A1V1NTA4"/>
<dbReference type="PROSITE" id="PS51257">
    <property type="entry name" value="PROKAR_LIPOPROTEIN"/>
    <property type="match status" value="1"/>
</dbReference>
<keyword evidence="2" id="KW-1133">Transmembrane helix</keyword>
<evidence type="ECO:0000256" key="2">
    <source>
        <dbReference type="SAM" id="Phobius"/>
    </source>
</evidence>
<evidence type="ECO:0000313" key="4">
    <source>
        <dbReference type="Proteomes" id="UP000189670"/>
    </source>
</evidence>
<name>A0A1V1NTA4_9BACT</name>
<feature type="compositionally biased region" description="Basic and acidic residues" evidence="1">
    <location>
        <begin position="50"/>
        <end position="59"/>
    </location>
</feature>
<feature type="transmembrane region" description="Helical" evidence="2">
    <location>
        <begin position="12"/>
        <end position="30"/>
    </location>
</feature>
<accession>A0A1V1NTA4</accession>
<keyword evidence="2" id="KW-0812">Transmembrane</keyword>
<evidence type="ECO:0008006" key="5">
    <source>
        <dbReference type="Google" id="ProtNLM"/>
    </source>
</evidence>
<proteinExistence type="predicted"/>
<sequence>MIIFQEKGELAMYQLIYSIVITLLVAGCAAQHETITLPEKNEPVVLDNVESDKKETKEETSDETLNSGSVKQAVLALLHQKIKDPEKRKQMETIINAMSENELIEW</sequence>